<dbReference type="Pfam" id="PF21989">
    <property type="entry name" value="RA_2"/>
    <property type="match status" value="2"/>
</dbReference>
<feature type="domain" description="FERM" evidence="13">
    <location>
        <begin position="1806"/>
        <end position="2123"/>
    </location>
</feature>
<dbReference type="CDD" id="cd14473">
    <property type="entry name" value="FERM_B-lobe"/>
    <property type="match status" value="2"/>
</dbReference>
<evidence type="ECO:0000256" key="1">
    <source>
        <dbReference type="ARBA" id="ARBA00022443"/>
    </source>
</evidence>
<dbReference type="PANTHER" id="PTHR46049:SF5">
    <property type="entry name" value="PLECKSTRIN HOMOLOGY DOMAIN-CONTAINING FAMILY H MEMBER 3"/>
    <property type="match status" value="1"/>
</dbReference>
<dbReference type="OrthoDB" id="15727at2759"/>
<dbReference type="SMART" id="SM00139">
    <property type="entry name" value="MyTH4"/>
    <property type="match status" value="2"/>
</dbReference>
<dbReference type="Gene3D" id="1.20.80.10">
    <property type="match status" value="2"/>
</dbReference>
<dbReference type="SUPFAM" id="SSF54236">
    <property type="entry name" value="Ubiquitin-like"/>
    <property type="match status" value="2"/>
</dbReference>
<dbReference type="InterPro" id="IPR001452">
    <property type="entry name" value="SH3_domain"/>
</dbReference>
<evidence type="ECO:0000256" key="5">
    <source>
        <dbReference type="ARBA" id="ARBA00023123"/>
    </source>
</evidence>
<reference evidence="17 18" key="1">
    <citation type="journal article" date="2013" name="Genome Biol.">
        <title>Genome of Acanthamoeba castellanii highlights extensive lateral gene transfer and early evolution of tyrosine kinase signaling.</title>
        <authorList>
            <person name="Clarke M."/>
            <person name="Lohan A.J."/>
            <person name="Liu B."/>
            <person name="Lagkouvardos I."/>
            <person name="Roy S."/>
            <person name="Zafar N."/>
            <person name="Bertelli C."/>
            <person name="Schilde C."/>
            <person name="Kianianmomeni A."/>
            <person name="Burglin T.R."/>
            <person name="Frech C."/>
            <person name="Turcotte B."/>
            <person name="Kopec K.O."/>
            <person name="Synnott J.M."/>
            <person name="Choo C."/>
            <person name="Paponov I."/>
            <person name="Finkler A."/>
            <person name="Soon Heng Tan C."/>
            <person name="Hutchins A.P."/>
            <person name="Weinmeier T."/>
            <person name="Rattei T."/>
            <person name="Chu J.S."/>
            <person name="Gimenez G."/>
            <person name="Irimia M."/>
            <person name="Rigden D.J."/>
            <person name="Fitzpatrick D.A."/>
            <person name="Lorenzo-Morales J."/>
            <person name="Bateman A."/>
            <person name="Chiu C.H."/>
            <person name="Tang P."/>
            <person name="Hegemann P."/>
            <person name="Fromm H."/>
            <person name="Raoult D."/>
            <person name="Greub G."/>
            <person name="Miranda-Saavedra D."/>
            <person name="Chen N."/>
            <person name="Nash P."/>
            <person name="Ginger M.L."/>
            <person name="Horn M."/>
            <person name="Schaap P."/>
            <person name="Caler L."/>
            <person name="Loftus B."/>
        </authorList>
    </citation>
    <scope>NUCLEOTIDE SEQUENCE [LARGE SCALE GENOMIC DNA]</scope>
    <source>
        <strain evidence="17 18">Neff</strain>
    </source>
</reference>
<evidence type="ECO:0000256" key="3">
    <source>
        <dbReference type="ARBA" id="ARBA00022741"/>
    </source>
</evidence>
<dbReference type="Gene3D" id="6.20.240.20">
    <property type="match status" value="1"/>
</dbReference>
<dbReference type="RefSeq" id="XP_004339807.1">
    <property type="nucleotide sequence ID" value="XM_004339759.1"/>
</dbReference>
<dbReference type="CDD" id="cd23767">
    <property type="entry name" value="IQCD"/>
    <property type="match status" value="1"/>
</dbReference>
<dbReference type="Pfam" id="PF00063">
    <property type="entry name" value="Myosin_head"/>
    <property type="match status" value="1"/>
</dbReference>
<feature type="compositionally biased region" description="Polar residues" evidence="11">
    <location>
        <begin position="1569"/>
        <end position="1578"/>
    </location>
</feature>
<dbReference type="Pfam" id="PF00373">
    <property type="entry name" value="FERM_M"/>
    <property type="match status" value="2"/>
</dbReference>
<dbReference type="OMA" id="FDSKWMI"/>
<dbReference type="PROSITE" id="PS51016">
    <property type="entry name" value="MYTH4"/>
    <property type="match status" value="2"/>
</dbReference>
<dbReference type="PRINTS" id="PR00193">
    <property type="entry name" value="MYOSINHEAVY"/>
</dbReference>
<keyword evidence="18" id="KW-1185">Reference proteome</keyword>
<evidence type="ECO:0000256" key="6">
    <source>
        <dbReference type="ARBA" id="ARBA00023175"/>
    </source>
</evidence>
<dbReference type="PROSITE" id="PS51456">
    <property type="entry name" value="MYOSIN_MOTOR"/>
    <property type="match status" value="1"/>
</dbReference>
<feature type="region of interest" description="Disordered" evidence="11">
    <location>
        <begin position="830"/>
        <end position="853"/>
    </location>
</feature>
<dbReference type="VEuPathDB" id="AmoebaDB:ACA1_066150"/>
<dbReference type="InterPro" id="IPR000048">
    <property type="entry name" value="IQ_motif_EF-hand-BS"/>
</dbReference>
<evidence type="ECO:0000259" key="15">
    <source>
        <dbReference type="PROSITE" id="PS51016"/>
    </source>
</evidence>
<dbReference type="STRING" id="1257118.L8GX00"/>
<dbReference type="SUPFAM" id="SSF50044">
    <property type="entry name" value="SH3-domain"/>
    <property type="match status" value="1"/>
</dbReference>
<keyword evidence="7 10" id="KW-0009">Actin-binding</keyword>
<dbReference type="InterPro" id="IPR035963">
    <property type="entry name" value="FERM_2"/>
</dbReference>
<keyword evidence="5 10" id="KW-0518">Myosin</keyword>
<feature type="domain" description="Ras-associating" evidence="14">
    <location>
        <begin position="1814"/>
        <end position="1912"/>
    </location>
</feature>
<dbReference type="Gene3D" id="1.20.120.720">
    <property type="entry name" value="Myosin VI head, motor domain, U50 subdomain"/>
    <property type="match status" value="1"/>
</dbReference>
<dbReference type="SUPFAM" id="SSF52540">
    <property type="entry name" value="P-loop containing nucleoside triphosphate hydrolases"/>
    <property type="match status" value="1"/>
</dbReference>
<keyword evidence="4 10" id="KW-0067">ATP-binding</keyword>
<evidence type="ECO:0000259" key="16">
    <source>
        <dbReference type="PROSITE" id="PS51456"/>
    </source>
</evidence>
<keyword evidence="1 9" id="KW-0728">SH3 domain</keyword>
<dbReference type="Gene3D" id="3.40.850.10">
    <property type="entry name" value="Kinesin motor domain"/>
    <property type="match status" value="1"/>
</dbReference>
<dbReference type="GO" id="GO:0005524">
    <property type="term" value="F:ATP binding"/>
    <property type="evidence" value="ECO:0007669"/>
    <property type="project" value="UniProtKB-UniRule"/>
</dbReference>
<dbReference type="GO" id="GO:0005096">
    <property type="term" value="F:GTPase activator activity"/>
    <property type="evidence" value="ECO:0007669"/>
    <property type="project" value="UniProtKB-KW"/>
</dbReference>
<evidence type="ECO:0000259" key="14">
    <source>
        <dbReference type="PROSITE" id="PS50200"/>
    </source>
</evidence>
<feature type="domain" description="MyTH4" evidence="15">
    <location>
        <begin position="1646"/>
        <end position="1801"/>
    </location>
</feature>
<dbReference type="PROSITE" id="PS50200">
    <property type="entry name" value="RA"/>
    <property type="match status" value="1"/>
</dbReference>
<dbReference type="InterPro" id="IPR051724">
    <property type="entry name" value="Actin_motor_Myosin"/>
</dbReference>
<evidence type="ECO:0000313" key="18">
    <source>
        <dbReference type="Proteomes" id="UP000011083"/>
    </source>
</evidence>
<dbReference type="Gene3D" id="2.30.30.40">
    <property type="entry name" value="SH3 Domains"/>
    <property type="match status" value="1"/>
</dbReference>
<comment type="similarity">
    <text evidence="10">Belongs to the TRAFAC class myosin-kinesin ATPase superfamily. Myosin family.</text>
</comment>
<name>L8GX00_ACACF</name>
<dbReference type="InterPro" id="IPR029071">
    <property type="entry name" value="Ubiquitin-like_domsf"/>
</dbReference>
<feature type="domain" description="SH3" evidence="12">
    <location>
        <begin position="1460"/>
        <end position="1519"/>
    </location>
</feature>
<dbReference type="PROSITE" id="PS50096">
    <property type="entry name" value="IQ"/>
    <property type="match status" value="3"/>
</dbReference>
<feature type="region of interest" description="Disordered" evidence="11">
    <location>
        <begin position="1528"/>
        <end position="1588"/>
    </location>
</feature>
<gene>
    <name evidence="17" type="ORF">ACA1_066150</name>
</gene>
<dbReference type="KEGG" id="acan:ACA1_066150"/>
<dbReference type="InterPro" id="IPR019749">
    <property type="entry name" value="Band_41_domain"/>
</dbReference>
<dbReference type="GO" id="GO:0003774">
    <property type="term" value="F:cytoskeletal motor activity"/>
    <property type="evidence" value="ECO:0007669"/>
    <property type="project" value="UniProtKB-UniRule"/>
</dbReference>
<evidence type="ECO:0000256" key="7">
    <source>
        <dbReference type="ARBA" id="ARBA00023203"/>
    </source>
</evidence>
<evidence type="ECO:0000256" key="11">
    <source>
        <dbReference type="SAM" id="MobiDB-lite"/>
    </source>
</evidence>
<dbReference type="Gene3D" id="2.30.29.30">
    <property type="entry name" value="Pleckstrin-homology domain (PH domain)/Phosphotyrosine-binding domain (PTB)"/>
    <property type="match status" value="1"/>
</dbReference>
<keyword evidence="2" id="KW-0343">GTPase activation</keyword>
<dbReference type="PROSITE" id="PS50057">
    <property type="entry name" value="FERM_3"/>
    <property type="match status" value="2"/>
</dbReference>
<dbReference type="CDD" id="cd17208">
    <property type="entry name" value="FERM_F1_DdMyo7_like"/>
    <property type="match status" value="2"/>
</dbReference>
<feature type="domain" description="Myosin motor" evidence="16">
    <location>
        <begin position="12"/>
        <end position="695"/>
    </location>
</feature>
<dbReference type="SMART" id="SM00015">
    <property type="entry name" value="IQ"/>
    <property type="match status" value="4"/>
</dbReference>
<dbReference type="InterPro" id="IPR000299">
    <property type="entry name" value="FERM_domain"/>
</dbReference>
<evidence type="ECO:0000256" key="8">
    <source>
        <dbReference type="ARBA" id="ARBA00055741"/>
    </source>
</evidence>
<feature type="region of interest" description="Actin-binding" evidence="10">
    <location>
        <begin position="577"/>
        <end position="599"/>
    </location>
</feature>
<evidence type="ECO:0000259" key="13">
    <source>
        <dbReference type="PROSITE" id="PS50057"/>
    </source>
</evidence>
<feature type="domain" description="MyTH4" evidence="15">
    <location>
        <begin position="1001"/>
        <end position="1156"/>
    </location>
</feature>
<dbReference type="Gene3D" id="1.10.10.820">
    <property type="match status" value="1"/>
</dbReference>
<dbReference type="FunFam" id="1.10.10.820:FF:000001">
    <property type="entry name" value="Myosin heavy chain"/>
    <property type="match status" value="1"/>
</dbReference>
<sequence>MQANNEFLIPAGGVEDMITLPRLSEGALLYNLRERYDNGFIYTYTGTILVSVNPYQRLPIYGPDILKTYLGKRLGAMPPHIFAIADAAYTDMMGNQHNQSVIISGESGAGKTEATKLILQYLAHKTNKHSEVENNILEANPVLEAFGNAATVRNNNSSRFGKYVEIHFESGGTQISGASMRNYLLEKSRVVNQTEGERNYHIFYCLLAGASEAEKKMWKLTGCKDFRYTNQSSLTELPGVDDGEDYTRVRSAMGMLGLSDQEQIDIFAIVSAILHLGNARFATKTEDPRPGGTIRKVQPCVENPEAVAFVAQLLQVEPKGLEEALLIRTNIVGKEVFKVPLTLVEAAEARDALAKALYDRLFNYLVNRINKAIAGKPKGKTSFIGVLDIFGFENFVVNSFEQFCINYANEKLQQHFNQHIFKLEQMEYEREGISWSSIKYNDNQLCLDLIEVVRPPGILALLDEESRFPKASDDSLLEKLHKAHEKHQHYEKPKKRGPNFIVRHYAGDVRDHFQKDECQVSYDTGGFLEKNRDTLGSDILAAVQTSKLQLVLSLFPDKVDIGGKKPPTVGMQFKSQLHELITTLSSTEPHYVRCIKPNSLKIKNSFDPLRYAGMMETIKIRQLGYPMRLDFEAFYKRYKCIQAASVKGTDYRTPSSAIIETAKKTNVVLASELQLGKSKIFMRDAQYAKLEDERGARLFSKAVAIQKRWRRYRMRKKFKIMRKAATKIQATFHMYKARKALHKKLESVALLQAFFRMVKEKKRYMRHRKAIITFQKYTRRWKARKIYKKLKAQKAEADRRRKEIEHAEANERSRLEAEENLRLAAEKQEWDMMGEESQRREDAAKEKETAAKKKEQARLQMEQLEEVGYGDNFTSLEGMMDIAAYGFVPGGPLPGAVEDAFALPPIDMALPPLPPGATAGMGLGLPPPPSEEIFRFQRHQGLQDDSYSGLLYAEKKAPPQLITAEEVPLFNFKEYGLVHFQQQKSGFLRKKDVTVGELLFFNNKPLTAGLHNLSPVHNKVAVEMSTKILYHMEKGTADNFGAAKYVVRKGIAFIELRDECYCQLIRLAIKCPNKEWRQRIWELILYCCVSFEPSDNFKKYLASFLLEHSSEYPGKTPDKDEWVSKFASFCMKNLRRTYLNGARAIMPASVEMEAIRNMGEIVCRFQTLDGTSKAFYIDSATTVTEALDELCKKIGLKDPRGWAVFITYNNISRGLGEKERLADTLAKYELLKKTMNEKGMDVAVRFLLKKQIILDPHAELTDEIERTLLFYQAHNDLVSGRLPCLEQEARLFAATKCQFELGDYDPQRSIEDMLPVLLPPLMLAKHSAPEWSASITTEHAKLQGQDREYCKRLYLDMARTLKYYGSSVFPVQYKQVPMWSTLPPKFDVFINTGGIVFLERESREELKRFTFLQVTQWSWCPGSLLLGLYDEGKAKNLELQTPVPDDVCLCLLAYARHLKNNSKYAKAKQDYRVDDEELLSFDKDDIIIIKEKYEDGWFFGQCEGREGMFPAELVEMLMGAPKSNEIILQNTKTVRRGPLPVTPKYAKHADTKSPPSAAPSPRSPTPKSQTKPAKSPKSQAGKASETEVFSSAPVPIALAGDRVAGRAGGTHTMTAWATLMFRKPGSKTATLRARPITQDLSALVAFTLSPIKVSLLDLEPKASKVATEIFQNIMKWMEDFPLGKVSISTKPKIVQEIIQCALEDASIRDEVYSQLCKQATRNPRAESMHKGLRLMAMCTGIFAPSIEFLPYLEQFLDELVVNNQSNDIGDIAADVLWCLNNTLHKGDRRFGPSLEELKAVSSGSPIMLRASLLDGQVKAIHINSQSTVGEAVVELIHKTGLGSDFGDGWGLFEDSGEECWPIREDTKVCDMMWLWEKTPLNHRKSKTLRRSQMPSMDVGDQPYKFVFKKKFWFNEFTETELGANEVAFNLIYCQLVDDFINSRLPLSEDICLQLAAILVGARLGGSSLLNSANILEFIPLHLRMAHKKEDWLSALNEKLFEFTGLTGRAAMMRFVSKWMKSDVYGAIAFPASVLQQSKESKLPSRCWFLLDQKAVRIYDYHGSVEVGRYEYTYISQWNNTKEGWLMVVGDLFKPERFTFGSPKGLEIHEVFVIYSREAAKERS</sequence>
<evidence type="ECO:0000256" key="9">
    <source>
        <dbReference type="PROSITE-ProRule" id="PRU00192"/>
    </source>
</evidence>
<organism evidence="17 18">
    <name type="scientific">Acanthamoeba castellanii (strain ATCC 30010 / Neff)</name>
    <dbReference type="NCBI Taxonomy" id="1257118"/>
    <lineage>
        <taxon>Eukaryota</taxon>
        <taxon>Amoebozoa</taxon>
        <taxon>Discosea</taxon>
        <taxon>Longamoebia</taxon>
        <taxon>Centramoebida</taxon>
        <taxon>Acanthamoebidae</taxon>
        <taxon>Acanthamoeba</taxon>
    </lineage>
</organism>
<dbReference type="InterPro" id="IPR000857">
    <property type="entry name" value="MyTH4_dom"/>
</dbReference>
<dbReference type="Gene3D" id="1.25.40.530">
    <property type="entry name" value="MyTH4 domain"/>
    <property type="match status" value="2"/>
</dbReference>
<dbReference type="CDD" id="cd00174">
    <property type="entry name" value="SH3"/>
    <property type="match status" value="1"/>
</dbReference>
<evidence type="ECO:0000256" key="2">
    <source>
        <dbReference type="ARBA" id="ARBA00022468"/>
    </source>
</evidence>
<dbReference type="SUPFAM" id="SSF47031">
    <property type="entry name" value="Second domain of FERM"/>
    <property type="match status" value="2"/>
</dbReference>
<dbReference type="InterPro" id="IPR038185">
    <property type="entry name" value="MyTH4_dom_sf"/>
</dbReference>
<evidence type="ECO:0000313" key="17">
    <source>
        <dbReference type="EMBL" id="ELR17794.1"/>
    </source>
</evidence>
<dbReference type="Pfam" id="PF14604">
    <property type="entry name" value="SH3_9"/>
    <property type="match status" value="1"/>
</dbReference>
<dbReference type="GeneID" id="14918100"/>
<dbReference type="InterPro" id="IPR036961">
    <property type="entry name" value="Kinesin_motor_dom_sf"/>
</dbReference>
<evidence type="ECO:0000256" key="10">
    <source>
        <dbReference type="PROSITE-ProRule" id="PRU00782"/>
    </source>
</evidence>
<dbReference type="Pfam" id="PF00784">
    <property type="entry name" value="MyTH4"/>
    <property type="match status" value="2"/>
</dbReference>
<dbReference type="Gene3D" id="1.20.58.530">
    <property type="match status" value="1"/>
</dbReference>
<dbReference type="InterPro" id="IPR011993">
    <property type="entry name" value="PH-like_dom_sf"/>
</dbReference>
<feature type="binding site" evidence="10">
    <location>
        <begin position="105"/>
        <end position="112"/>
    </location>
    <ligand>
        <name>ATP</name>
        <dbReference type="ChEBI" id="CHEBI:30616"/>
    </ligand>
</feature>
<dbReference type="InterPro" id="IPR027417">
    <property type="entry name" value="P-loop_NTPase"/>
</dbReference>
<dbReference type="InterPro" id="IPR019748">
    <property type="entry name" value="FERM_central"/>
</dbReference>
<dbReference type="InterPro" id="IPR000159">
    <property type="entry name" value="RA_dom"/>
</dbReference>
<dbReference type="SMART" id="SM00242">
    <property type="entry name" value="MYSc"/>
    <property type="match status" value="1"/>
</dbReference>
<evidence type="ECO:0000259" key="12">
    <source>
        <dbReference type="PROSITE" id="PS50002"/>
    </source>
</evidence>
<dbReference type="GO" id="GO:0016459">
    <property type="term" value="C:myosin complex"/>
    <property type="evidence" value="ECO:0007669"/>
    <property type="project" value="UniProtKB-KW"/>
</dbReference>
<evidence type="ECO:0000256" key="4">
    <source>
        <dbReference type="ARBA" id="ARBA00022840"/>
    </source>
</evidence>
<dbReference type="Proteomes" id="UP000011083">
    <property type="component" value="Unassembled WGS sequence"/>
</dbReference>
<dbReference type="PROSITE" id="PS50002">
    <property type="entry name" value="SH3"/>
    <property type="match status" value="1"/>
</dbReference>
<dbReference type="InterPro" id="IPR001609">
    <property type="entry name" value="Myosin_head_motor_dom-like"/>
</dbReference>
<protein>
    <submittedName>
        <fullName evidence="17">Myosin head (Motor domain) domain containing protein</fullName>
    </submittedName>
</protein>
<comment type="function">
    <text evidence="8">Myosin is a protein that binds to F-actin and has ATPase activity that is activated by F-actin.</text>
</comment>
<dbReference type="Pfam" id="PF00612">
    <property type="entry name" value="IQ"/>
    <property type="match status" value="3"/>
</dbReference>
<accession>L8GX00</accession>
<feature type="domain" description="FERM" evidence="13">
    <location>
        <begin position="1161"/>
        <end position="1466"/>
    </location>
</feature>
<keyword evidence="6 10" id="KW-0505">Motor protein</keyword>
<dbReference type="SMART" id="SM00295">
    <property type="entry name" value="B41"/>
    <property type="match status" value="2"/>
</dbReference>
<keyword evidence="3 10" id="KW-0547">Nucleotide-binding</keyword>
<dbReference type="InterPro" id="IPR014352">
    <property type="entry name" value="FERM/acyl-CoA-bd_prot_sf"/>
</dbReference>
<dbReference type="GO" id="GO:0003779">
    <property type="term" value="F:actin binding"/>
    <property type="evidence" value="ECO:0007669"/>
    <property type="project" value="UniProtKB-KW"/>
</dbReference>
<dbReference type="GO" id="GO:0007165">
    <property type="term" value="P:signal transduction"/>
    <property type="evidence" value="ECO:0007669"/>
    <property type="project" value="InterPro"/>
</dbReference>
<proteinExistence type="inferred from homology"/>
<dbReference type="InterPro" id="IPR036028">
    <property type="entry name" value="SH3-like_dom_sf"/>
</dbReference>
<dbReference type="Gene3D" id="1.20.5.190">
    <property type="match status" value="2"/>
</dbReference>
<dbReference type="EMBL" id="KB007974">
    <property type="protein sequence ID" value="ELR17794.1"/>
    <property type="molecule type" value="Genomic_DNA"/>
</dbReference>
<dbReference type="Gene3D" id="3.10.20.90">
    <property type="entry name" value="Phosphatidylinositol 3-kinase Catalytic Subunit, Chain A, domain 1"/>
    <property type="match status" value="2"/>
</dbReference>
<dbReference type="PANTHER" id="PTHR46049">
    <property type="entry name" value="AGAP003327-PA"/>
    <property type="match status" value="1"/>
</dbReference>
<dbReference type="SMART" id="SM00326">
    <property type="entry name" value="SH3"/>
    <property type="match status" value="1"/>
</dbReference>